<evidence type="ECO:0000259" key="1">
    <source>
        <dbReference type="Pfam" id="PF16344"/>
    </source>
</evidence>
<dbReference type="EMBL" id="VLLG01000003">
    <property type="protein sequence ID" value="TWI87765.1"/>
    <property type="molecule type" value="Genomic_DNA"/>
</dbReference>
<feature type="domain" description="Protein FecR C-terminal" evidence="1">
    <location>
        <begin position="140"/>
        <end position="198"/>
    </location>
</feature>
<proteinExistence type="predicted"/>
<dbReference type="Pfam" id="PF16344">
    <property type="entry name" value="FecR_C"/>
    <property type="match status" value="1"/>
</dbReference>
<name>A0A562T255_CHIJA</name>
<reference evidence="2 3" key="1">
    <citation type="journal article" date="2013" name="Stand. Genomic Sci.">
        <title>Genomic Encyclopedia of Type Strains, Phase I: The one thousand microbial genomes (KMG-I) project.</title>
        <authorList>
            <person name="Kyrpides N.C."/>
            <person name="Woyke T."/>
            <person name="Eisen J.A."/>
            <person name="Garrity G."/>
            <person name="Lilburn T.G."/>
            <person name="Beck B.J."/>
            <person name="Whitman W.B."/>
            <person name="Hugenholtz P."/>
            <person name="Klenk H.P."/>
        </authorList>
    </citation>
    <scope>NUCLEOTIDE SEQUENCE [LARGE SCALE GENOMIC DNA]</scope>
    <source>
        <strain evidence="2 3">DSM 13484</strain>
    </source>
</reference>
<dbReference type="InterPro" id="IPR032508">
    <property type="entry name" value="FecR_C"/>
</dbReference>
<dbReference type="RefSeq" id="WP_145712168.1">
    <property type="nucleotide sequence ID" value="NZ_BAAAFY010000001.1"/>
</dbReference>
<keyword evidence="3" id="KW-1185">Reference proteome</keyword>
<protein>
    <recommendedName>
        <fullName evidence="1">Protein FecR C-terminal domain-containing protein</fullName>
    </recommendedName>
</protein>
<accession>A0A562T255</accession>
<evidence type="ECO:0000313" key="2">
    <source>
        <dbReference type="EMBL" id="TWI87765.1"/>
    </source>
</evidence>
<comment type="caution">
    <text evidence="2">The sequence shown here is derived from an EMBL/GenBank/DDBJ whole genome shotgun (WGS) entry which is preliminary data.</text>
</comment>
<gene>
    <name evidence="2" type="ORF">LX66_1836</name>
</gene>
<dbReference type="AlphaFoldDB" id="A0A562T255"/>
<evidence type="ECO:0000313" key="3">
    <source>
        <dbReference type="Proteomes" id="UP000316778"/>
    </source>
</evidence>
<dbReference type="Proteomes" id="UP000316778">
    <property type="component" value="Unassembled WGS sequence"/>
</dbReference>
<organism evidence="2 3">
    <name type="scientific">Chitinophaga japonensis</name>
    <name type="common">Flexibacter japonensis</name>
    <dbReference type="NCBI Taxonomy" id="104662"/>
    <lineage>
        <taxon>Bacteria</taxon>
        <taxon>Pseudomonadati</taxon>
        <taxon>Bacteroidota</taxon>
        <taxon>Chitinophagia</taxon>
        <taxon>Chitinophagales</taxon>
        <taxon>Chitinophagaceae</taxon>
        <taxon>Chitinophaga</taxon>
    </lineage>
</organism>
<sequence>MRHFIQRKLARIKKCFSQQMSRVPKPWEPFDPDHFIAILMLRHDGDTTEEENEYIKREMRRNPKANYYYEYYLDWCEEVKTQPLYIVDISQSEETVRPSRKKLALPIAASILLAYVGFSLSMKYKLVRRESDESSFHVQMPLYQIADSIRQHYGEKVLFDQEEIKYYHFTYTLDSTKQLIDFLDQIYSCSDLRFYRDGEGNLHFEKKPLKNIRK</sequence>